<keyword evidence="3" id="KW-1185">Reference proteome</keyword>
<feature type="compositionally biased region" description="Basic and acidic residues" evidence="1">
    <location>
        <begin position="40"/>
        <end position="49"/>
    </location>
</feature>
<feature type="region of interest" description="Disordered" evidence="1">
    <location>
        <begin position="23"/>
        <end position="49"/>
    </location>
</feature>
<evidence type="ECO:0000313" key="3">
    <source>
        <dbReference type="Proteomes" id="UP000028630"/>
    </source>
</evidence>
<gene>
    <name evidence="2" type="ORF">GTGU_00446</name>
</gene>
<evidence type="ECO:0000256" key="1">
    <source>
        <dbReference type="SAM" id="MobiDB-lite"/>
    </source>
</evidence>
<protein>
    <submittedName>
        <fullName evidence="2">Uncharacterized protein</fullName>
    </submittedName>
</protein>
<organism evidence="2 3">
    <name type="scientific">Trabulsiella guamensis ATCC 49490</name>
    <dbReference type="NCBI Taxonomy" id="1005994"/>
    <lineage>
        <taxon>Bacteria</taxon>
        <taxon>Pseudomonadati</taxon>
        <taxon>Pseudomonadota</taxon>
        <taxon>Gammaproteobacteria</taxon>
        <taxon>Enterobacterales</taxon>
        <taxon>Enterobacteriaceae</taxon>
        <taxon>Trabulsiella</taxon>
    </lineage>
</organism>
<accession>A0A085AM36</accession>
<reference evidence="3" key="1">
    <citation type="submission" date="2014-05" db="EMBL/GenBank/DDBJ databases">
        <title>ATOL: Assembling a taxonomically balanced genome-scale reconstruction of the evolutionary history of the Enterobacteriaceae.</title>
        <authorList>
            <person name="Plunkett G. III"/>
            <person name="Neeno-Eckwall E.C."/>
            <person name="Glasner J.D."/>
            <person name="Perna N.T."/>
        </authorList>
    </citation>
    <scope>NUCLEOTIDE SEQUENCE [LARGE SCALE GENOMIC DNA]</scope>
    <source>
        <strain evidence="3">ATCC 49490</strain>
    </source>
</reference>
<proteinExistence type="predicted"/>
<name>A0A085AM36_9ENTR</name>
<dbReference type="Proteomes" id="UP000028630">
    <property type="component" value="Unassembled WGS sequence"/>
</dbReference>
<evidence type="ECO:0000313" key="2">
    <source>
        <dbReference type="EMBL" id="KFC11281.1"/>
    </source>
</evidence>
<dbReference type="AlphaFoldDB" id="A0A085AM36"/>
<comment type="caution">
    <text evidence="2">The sequence shown here is derived from an EMBL/GenBank/DDBJ whole genome shotgun (WGS) entry which is preliminary data.</text>
</comment>
<dbReference type="EMBL" id="JMTB01000025">
    <property type="protein sequence ID" value="KFC11281.1"/>
    <property type="molecule type" value="Genomic_DNA"/>
</dbReference>
<sequence>MLRSKRKMKTAFQKGAKKSFAEKMNKPHFLSVMQQNPRKNSAESRDRRDLSSNKYCIDAGINVFLCKQHA</sequence>